<evidence type="ECO:0000256" key="2">
    <source>
        <dbReference type="ARBA" id="ARBA00022692"/>
    </source>
</evidence>
<evidence type="ECO:0008006" key="7">
    <source>
        <dbReference type="Google" id="ProtNLM"/>
    </source>
</evidence>
<dbReference type="Pfam" id="PF02466">
    <property type="entry name" value="Tim17"/>
    <property type="match status" value="1"/>
</dbReference>
<gene>
    <name evidence="5" type="ORF">EB796_018575</name>
</gene>
<proteinExistence type="predicted"/>
<evidence type="ECO:0000256" key="3">
    <source>
        <dbReference type="ARBA" id="ARBA00022989"/>
    </source>
</evidence>
<sequence>MASGGSKAESLGVAAGQASGLGTPSYSSPYLNFDPAYITQNDSDYLYLEGSTGDAGRGRFELMFNTIGGFTAAGGIIGGLNGAYAGLQATQSLSGSARRTQMINFIAKRGASWGQMCGVVSLMYSGIGTILTKLRGHDDELNTVASGTLTGLLFKSTAGARGCAKGGLAGLSVTTAYILFTSKDRVKSMITGR</sequence>
<dbReference type="GO" id="GO:0030150">
    <property type="term" value="P:protein import into mitochondrial matrix"/>
    <property type="evidence" value="ECO:0007669"/>
    <property type="project" value="TreeGrafter"/>
</dbReference>
<evidence type="ECO:0000256" key="1">
    <source>
        <dbReference type="ARBA" id="ARBA00004141"/>
    </source>
</evidence>
<dbReference type="GO" id="GO:0005744">
    <property type="term" value="C:TIM23 mitochondrial import inner membrane translocase complex"/>
    <property type="evidence" value="ECO:0007669"/>
    <property type="project" value="TreeGrafter"/>
</dbReference>
<keyword evidence="2" id="KW-0812">Transmembrane</keyword>
<dbReference type="EMBL" id="VXIV02002760">
    <property type="protein sequence ID" value="KAF6023113.1"/>
    <property type="molecule type" value="Genomic_DNA"/>
</dbReference>
<dbReference type="PANTHER" id="PTHR15371">
    <property type="entry name" value="TIM23"/>
    <property type="match status" value="1"/>
</dbReference>
<name>A0A7J7JAY4_BUGNE</name>
<protein>
    <recommendedName>
        <fullName evidence="7">TIMM23</fullName>
    </recommendedName>
</protein>
<dbReference type="Proteomes" id="UP000593567">
    <property type="component" value="Unassembled WGS sequence"/>
</dbReference>
<evidence type="ECO:0000313" key="6">
    <source>
        <dbReference type="Proteomes" id="UP000593567"/>
    </source>
</evidence>
<comment type="caution">
    <text evidence="5">The sequence shown here is derived from an EMBL/GenBank/DDBJ whole genome shotgun (WGS) entry which is preliminary data.</text>
</comment>
<evidence type="ECO:0000256" key="4">
    <source>
        <dbReference type="ARBA" id="ARBA00023136"/>
    </source>
</evidence>
<keyword evidence="4" id="KW-0472">Membrane</keyword>
<dbReference type="OrthoDB" id="159299at2759"/>
<keyword evidence="3" id="KW-1133">Transmembrane helix</keyword>
<dbReference type="PANTHER" id="PTHR15371:SF0">
    <property type="entry name" value="SD19278P"/>
    <property type="match status" value="1"/>
</dbReference>
<dbReference type="AlphaFoldDB" id="A0A7J7JAY4"/>
<dbReference type="InterPro" id="IPR045238">
    <property type="entry name" value="Tim23-like"/>
</dbReference>
<accession>A0A7J7JAY4</accession>
<reference evidence="5" key="1">
    <citation type="submission" date="2020-06" db="EMBL/GenBank/DDBJ databases">
        <title>Draft genome of Bugula neritina, a colonial animal packing powerful symbionts and potential medicines.</title>
        <authorList>
            <person name="Rayko M."/>
        </authorList>
    </citation>
    <scope>NUCLEOTIDE SEQUENCE [LARGE SCALE GENOMIC DNA]</scope>
    <source>
        <strain evidence="5">Kwan_BN1</strain>
    </source>
</reference>
<dbReference type="GO" id="GO:0008320">
    <property type="term" value="F:protein transmembrane transporter activity"/>
    <property type="evidence" value="ECO:0007669"/>
    <property type="project" value="TreeGrafter"/>
</dbReference>
<evidence type="ECO:0000313" key="5">
    <source>
        <dbReference type="EMBL" id="KAF6023113.1"/>
    </source>
</evidence>
<keyword evidence="6" id="KW-1185">Reference proteome</keyword>
<comment type="subcellular location">
    <subcellularLocation>
        <location evidence="1">Membrane</location>
        <topology evidence="1">Multi-pass membrane protein</topology>
    </subcellularLocation>
</comment>
<organism evidence="5 6">
    <name type="scientific">Bugula neritina</name>
    <name type="common">Brown bryozoan</name>
    <name type="synonym">Sertularia neritina</name>
    <dbReference type="NCBI Taxonomy" id="10212"/>
    <lineage>
        <taxon>Eukaryota</taxon>
        <taxon>Metazoa</taxon>
        <taxon>Spiralia</taxon>
        <taxon>Lophotrochozoa</taxon>
        <taxon>Bryozoa</taxon>
        <taxon>Gymnolaemata</taxon>
        <taxon>Cheilostomatida</taxon>
        <taxon>Flustrina</taxon>
        <taxon>Buguloidea</taxon>
        <taxon>Bugulidae</taxon>
        <taxon>Bugula</taxon>
    </lineage>
</organism>